<evidence type="ECO:0000256" key="1">
    <source>
        <dbReference type="SAM" id="Phobius"/>
    </source>
</evidence>
<dbReference type="Proteomes" id="UP000732399">
    <property type="component" value="Unassembled WGS sequence"/>
</dbReference>
<dbReference type="EMBL" id="JAAVJH010000002">
    <property type="protein sequence ID" value="NJR77913.1"/>
    <property type="molecule type" value="Genomic_DNA"/>
</dbReference>
<protein>
    <submittedName>
        <fullName evidence="2">DUF2975 domain-containing protein</fullName>
    </submittedName>
</protein>
<dbReference type="InterPro" id="IPR021354">
    <property type="entry name" value="DUF2975"/>
</dbReference>
<dbReference type="RefSeq" id="WP_168133414.1">
    <property type="nucleotide sequence ID" value="NZ_JAAVJH010000002.1"/>
</dbReference>
<evidence type="ECO:0000313" key="2">
    <source>
        <dbReference type="EMBL" id="NJR77913.1"/>
    </source>
</evidence>
<comment type="caution">
    <text evidence="2">The sequence shown here is derived from an EMBL/GenBank/DDBJ whole genome shotgun (WGS) entry which is preliminary data.</text>
</comment>
<dbReference type="Pfam" id="PF11188">
    <property type="entry name" value="DUF2975"/>
    <property type="match status" value="1"/>
</dbReference>
<feature type="transmembrane region" description="Helical" evidence="1">
    <location>
        <begin position="59"/>
        <end position="86"/>
    </location>
</feature>
<keyword evidence="1" id="KW-0812">Transmembrane</keyword>
<name>A0ABX1CMI5_9SPHN</name>
<gene>
    <name evidence="2" type="ORF">HBH26_04690</name>
</gene>
<reference evidence="2 3" key="1">
    <citation type="submission" date="2020-03" db="EMBL/GenBank/DDBJ databases">
        <authorList>
            <person name="Wang L."/>
            <person name="He N."/>
            <person name="Li Y."/>
            <person name="Fang Y."/>
            <person name="Zhang F."/>
        </authorList>
    </citation>
    <scope>NUCLEOTIDE SEQUENCE [LARGE SCALE GENOMIC DNA]</scope>
    <source>
        <strain evidence="2 3">36D10-4-7</strain>
    </source>
</reference>
<feature type="transmembrane region" description="Helical" evidence="1">
    <location>
        <begin position="106"/>
        <end position="127"/>
    </location>
</feature>
<keyword evidence="1" id="KW-0472">Membrane</keyword>
<proteinExistence type="predicted"/>
<feature type="transmembrane region" description="Helical" evidence="1">
    <location>
        <begin position="12"/>
        <end position="39"/>
    </location>
</feature>
<keyword evidence="1" id="KW-1133">Transmembrane helix</keyword>
<evidence type="ECO:0000313" key="3">
    <source>
        <dbReference type="Proteomes" id="UP000732399"/>
    </source>
</evidence>
<organism evidence="2 3">
    <name type="scientific">Sphingomonas corticis</name>
    <dbReference type="NCBI Taxonomy" id="2722791"/>
    <lineage>
        <taxon>Bacteria</taxon>
        <taxon>Pseudomonadati</taxon>
        <taxon>Pseudomonadota</taxon>
        <taxon>Alphaproteobacteria</taxon>
        <taxon>Sphingomonadales</taxon>
        <taxon>Sphingomonadaceae</taxon>
        <taxon>Sphingomonas</taxon>
    </lineage>
</organism>
<keyword evidence="3" id="KW-1185">Reference proteome</keyword>
<feature type="transmembrane region" description="Helical" evidence="1">
    <location>
        <begin position="139"/>
        <end position="157"/>
    </location>
</feature>
<sequence>MDRDRLSRAFLALVRFLLALNVAFVVVALVAFAATFAVHGMLEARLAAKYAGRAPEALAFVRALILLSLPTAAAVHVLFGGLAAILRSVLAGDPFVADNAARLRSIGWSLLALQLTDLMLGAIVAWGEARGLDTIGWQPTLMGWLAVLVAFVLARVFTIGTRLREDAEGLV</sequence>
<accession>A0ABX1CMI5</accession>